<name>A0A6J6DGJ3_9ZZZZ</name>
<evidence type="ECO:0000256" key="6">
    <source>
        <dbReference type="SAM" id="Phobius"/>
    </source>
</evidence>
<evidence type="ECO:0000256" key="5">
    <source>
        <dbReference type="SAM" id="MobiDB-lite"/>
    </source>
</evidence>
<keyword evidence="3 6" id="KW-1133">Transmembrane helix</keyword>
<evidence type="ECO:0000259" key="7">
    <source>
        <dbReference type="Pfam" id="PF05154"/>
    </source>
</evidence>
<feature type="domain" description="TM2" evidence="7">
    <location>
        <begin position="69"/>
        <end position="119"/>
    </location>
</feature>
<dbReference type="InterPro" id="IPR007829">
    <property type="entry name" value="TM2"/>
</dbReference>
<keyword evidence="4 6" id="KW-0472">Membrane</keyword>
<proteinExistence type="predicted"/>
<reference evidence="8" key="1">
    <citation type="submission" date="2020-05" db="EMBL/GenBank/DDBJ databases">
        <authorList>
            <person name="Chiriac C."/>
            <person name="Salcher M."/>
            <person name="Ghai R."/>
            <person name="Kavagutti S V."/>
        </authorList>
    </citation>
    <scope>NUCLEOTIDE SEQUENCE</scope>
</reference>
<keyword evidence="2 6" id="KW-0812">Transmembrane</keyword>
<evidence type="ECO:0000256" key="2">
    <source>
        <dbReference type="ARBA" id="ARBA00022692"/>
    </source>
</evidence>
<dbReference type="AlphaFoldDB" id="A0A6J6DGJ3"/>
<comment type="subcellular location">
    <subcellularLocation>
        <location evidence="1">Membrane</location>
        <topology evidence="1">Multi-pass membrane protein</topology>
    </subcellularLocation>
</comment>
<sequence length="141" mass="15271">MSRHDPIFDPDAPAQAPVASELGPFESPTSESPTSEHLPPTLEPSTLEPPEPGPEAPAYQIVRVATGEQRSVGVAYALFCLSFIGVAGIQHFYLGHFFRGALWLLTWGLFGIGLIYDLFATGSQVYAFNVRRSTVVAQPLI</sequence>
<evidence type="ECO:0000256" key="4">
    <source>
        <dbReference type="ARBA" id="ARBA00023136"/>
    </source>
</evidence>
<evidence type="ECO:0000256" key="3">
    <source>
        <dbReference type="ARBA" id="ARBA00022989"/>
    </source>
</evidence>
<feature type="compositionally biased region" description="Low complexity" evidence="5">
    <location>
        <begin position="26"/>
        <end position="46"/>
    </location>
</feature>
<organism evidence="8">
    <name type="scientific">freshwater metagenome</name>
    <dbReference type="NCBI Taxonomy" id="449393"/>
    <lineage>
        <taxon>unclassified sequences</taxon>
        <taxon>metagenomes</taxon>
        <taxon>ecological metagenomes</taxon>
    </lineage>
</organism>
<feature type="transmembrane region" description="Helical" evidence="6">
    <location>
        <begin position="100"/>
        <end position="119"/>
    </location>
</feature>
<accession>A0A6J6DGJ3</accession>
<feature type="region of interest" description="Disordered" evidence="5">
    <location>
        <begin position="1"/>
        <end position="56"/>
    </location>
</feature>
<evidence type="ECO:0000313" key="8">
    <source>
        <dbReference type="EMBL" id="CAB4563242.1"/>
    </source>
</evidence>
<feature type="transmembrane region" description="Helical" evidence="6">
    <location>
        <begin position="73"/>
        <end position="94"/>
    </location>
</feature>
<dbReference type="EMBL" id="CAEZTD010000061">
    <property type="protein sequence ID" value="CAB4563242.1"/>
    <property type="molecule type" value="Genomic_DNA"/>
</dbReference>
<dbReference type="GO" id="GO:0016020">
    <property type="term" value="C:membrane"/>
    <property type="evidence" value="ECO:0007669"/>
    <property type="project" value="UniProtKB-SubCell"/>
</dbReference>
<evidence type="ECO:0000256" key="1">
    <source>
        <dbReference type="ARBA" id="ARBA00004141"/>
    </source>
</evidence>
<dbReference type="Pfam" id="PF05154">
    <property type="entry name" value="TM2"/>
    <property type="match status" value="1"/>
</dbReference>
<gene>
    <name evidence="8" type="ORF">UFOPK1591_00874</name>
</gene>
<protein>
    <submittedName>
        <fullName evidence="8">Unannotated protein</fullName>
    </submittedName>
</protein>